<dbReference type="STRING" id="1297750.SAMN05444405_104117"/>
<evidence type="ECO:0000259" key="2">
    <source>
        <dbReference type="PROSITE" id="PS51480"/>
    </source>
</evidence>
<name>A0A1M4XT38_9BACE</name>
<dbReference type="OrthoDB" id="9760324at2"/>
<evidence type="ECO:0000313" key="3">
    <source>
        <dbReference type="EMBL" id="SHE96443.1"/>
    </source>
</evidence>
<sequence>MKNSNILEIDGRSLYYAFIAGGNKILQNQAEINKINVFPVKDNDTGTNLASTIRSVMDSINPEKSYKNTIDNIAEAALVGARGNSGVIFAQFLFGISKETESKHCVTVSEFAASVKKSIPYMYEAISNPVEGTMLTVIKEWSDYIFSKQSVIKDFKRILVSSLEVLHQSLVDTTSKLKVLEKSKLVDAGAKGFVFFMEGIIDFIKSNNIRKIVSLSNENISLIHSDDTSNEDINFRYCTEALLRDLSLNKSDIQKLLIENGDSVVVAGSDSLCRIHVHTNHPAALFNTLKNYGTISYQKVDDMVRQNEYVKHRKWNIALVTDSACDLSQELIDYYQINMLPLNINLDGNYYLDKVTMQPDQLYDLLDSSDELPKTSQINERTFTNLYSQLASHYDAIIALHLTQQFSGTYLNSLKAAERIKSEFNKPVYVIDSKNLSGALGLLVLKIAKAIEEEMPIQDIVKSAEEWIKNLKIFVSVKDLKYMIKGGRVSKNKGFLATLLGINPVVSMDSEGKAMLFGKSFGQKANINKVINHIRTLTERQQVWNYIVLHAHNRKGADIYINKMYALTGKQPVSVVDISPVIGMNAGIGSIAVSLLLE</sequence>
<dbReference type="AlphaFoldDB" id="A0A1M4XT38"/>
<dbReference type="GO" id="GO:0004371">
    <property type="term" value="F:glycerone kinase activity"/>
    <property type="evidence" value="ECO:0007669"/>
    <property type="project" value="InterPro"/>
</dbReference>
<dbReference type="PROSITE" id="PS51480">
    <property type="entry name" value="DHAL"/>
    <property type="match status" value="1"/>
</dbReference>
<dbReference type="Pfam" id="PF02645">
    <property type="entry name" value="DegV"/>
    <property type="match status" value="1"/>
</dbReference>
<dbReference type="InterPro" id="IPR043168">
    <property type="entry name" value="DegV_C"/>
</dbReference>
<dbReference type="InterPro" id="IPR048394">
    <property type="entry name" value="FakA-like_M"/>
</dbReference>
<dbReference type="Pfam" id="PF21645">
    <property type="entry name" value="FakA-like_M"/>
    <property type="match status" value="1"/>
</dbReference>
<dbReference type="SMART" id="SM01121">
    <property type="entry name" value="Dak1_2"/>
    <property type="match status" value="1"/>
</dbReference>
<dbReference type="InterPro" id="IPR033470">
    <property type="entry name" value="FakA-like_C"/>
</dbReference>
<organism evidence="3 4">
    <name type="scientific">Bacteroides luti</name>
    <dbReference type="NCBI Taxonomy" id="1297750"/>
    <lineage>
        <taxon>Bacteria</taxon>
        <taxon>Pseudomonadati</taxon>
        <taxon>Bacteroidota</taxon>
        <taxon>Bacteroidia</taxon>
        <taxon>Bacteroidales</taxon>
        <taxon>Bacteroidaceae</taxon>
        <taxon>Bacteroides</taxon>
    </lineage>
</organism>
<dbReference type="EMBL" id="FQTV01000004">
    <property type="protein sequence ID" value="SHE96443.1"/>
    <property type="molecule type" value="Genomic_DNA"/>
</dbReference>
<dbReference type="GO" id="GO:0008289">
    <property type="term" value="F:lipid binding"/>
    <property type="evidence" value="ECO:0007669"/>
    <property type="project" value="UniProtKB-KW"/>
</dbReference>
<dbReference type="SUPFAM" id="SSF101473">
    <property type="entry name" value="DhaL-like"/>
    <property type="match status" value="1"/>
</dbReference>
<keyword evidence="1" id="KW-0446">Lipid-binding</keyword>
<evidence type="ECO:0000256" key="1">
    <source>
        <dbReference type="ARBA" id="ARBA00023121"/>
    </source>
</evidence>
<dbReference type="InterPro" id="IPR036117">
    <property type="entry name" value="DhaL_dom_sf"/>
</dbReference>
<dbReference type="Gene3D" id="1.25.40.340">
    <property type="match status" value="1"/>
</dbReference>
<dbReference type="InterPro" id="IPR004007">
    <property type="entry name" value="DhaL_dom"/>
</dbReference>
<dbReference type="InterPro" id="IPR050270">
    <property type="entry name" value="DegV_domain_contain"/>
</dbReference>
<dbReference type="Gene3D" id="3.30.1180.10">
    <property type="match status" value="1"/>
</dbReference>
<dbReference type="SUPFAM" id="SSF82549">
    <property type="entry name" value="DAK1/DegV-like"/>
    <property type="match status" value="1"/>
</dbReference>
<dbReference type="Gene3D" id="3.40.50.10170">
    <property type="match status" value="1"/>
</dbReference>
<dbReference type="PANTHER" id="PTHR33434:SF2">
    <property type="entry name" value="FATTY ACID-BINDING PROTEIN TM_1468"/>
    <property type="match status" value="1"/>
</dbReference>
<reference evidence="4" key="1">
    <citation type="submission" date="2016-11" db="EMBL/GenBank/DDBJ databases">
        <authorList>
            <person name="Varghese N."/>
            <person name="Submissions S."/>
        </authorList>
    </citation>
    <scope>NUCLEOTIDE SEQUENCE [LARGE SCALE GENOMIC DNA]</scope>
    <source>
        <strain evidence="4">DSM 26991</strain>
    </source>
</reference>
<gene>
    <name evidence="3" type="ORF">SAMN05444405_104117</name>
</gene>
<dbReference type="GO" id="GO:0006071">
    <property type="term" value="P:glycerol metabolic process"/>
    <property type="evidence" value="ECO:0007669"/>
    <property type="project" value="InterPro"/>
</dbReference>
<dbReference type="PROSITE" id="PS51482">
    <property type="entry name" value="DEGV"/>
    <property type="match status" value="1"/>
</dbReference>
<dbReference type="RefSeq" id="WP_073399863.1">
    <property type="nucleotide sequence ID" value="NZ_FQTV01000004.1"/>
</dbReference>
<dbReference type="PANTHER" id="PTHR33434">
    <property type="entry name" value="DEGV DOMAIN-CONTAINING PROTEIN DR_1986-RELATED"/>
    <property type="match status" value="1"/>
</dbReference>
<dbReference type="NCBIfam" id="TIGR00762">
    <property type="entry name" value="DegV"/>
    <property type="match status" value="1"/>
</dbReference>
<dbReference type="Pfam" id="PF02734">
    <property type="entry name" value="Dak2"/>
    <property type="match status" value="1"/>
</dbReference>
<dbReference type="InterPro" id="IPR003797">
    <property type="entry name" value="DegV"/>
</dbReference>
<keyword evidence="4" id="KW-1185">Reference proteome</keyword>
<proteinExistence type="predicted"/>
<feature type="domain" description="DhaL" evidence="2">
    <location>
        <begin position="12"/>
        <end position="202"/>
    </location>
</feature>
<dbReference type="SMART" id="SM01120">
    <property type="entry name" value="Dak2"/>
    <property type="match status" value="1"/>
</dbReference>
<evidence type="ECO:0000313" key="4">
    <source>
        <dbReference type="Proteomes" id="UP000184509"/>
    </source>
</evidence>
<dbReference type="Proteomes" id="UP000184509">
    <property type="component" value="Unassembled WGS sequence"/>
</dbReference>
<accession>A0A1M4XT38</accession>
<protein>
    <recommendedName>
        <fullName evidence="2">DhaL domain-containing protein</fullName>
    </recommendedName>
</protein>